<protein>
    <recommendedName>
        <fullName evidence="4">Carboxypeptidase-like regulatory domain-containing protein</fullName>
    </recommendedName>
</protein>
<keyword evidence="1" id="KW-0732">Signal</keyword>
<evidence type="ECO:0000313" key="3">
    <source>
        <dbReference type="Proteomes" id="UP000018850"/>
    </source>
</evidence>
<keyword evidence="3" id="KW-1185">Reference proteome</keyword>
<organism evidence="2 3">
    <name type="scientific">Zhouia amylolytica AD3</name>
    <dbReference type="NCBI Taxonomy" id="1286632"/>
    <lineage>
        <taxon>Bacteria</taxon>
        <taxon>Pseudomonadati</taxon>
        <taxon>Bacteroidota</taxon>
        <taxon>Flavobacteriia</taxon>
        <taxon>Flavobacteriales</taxon>
        <taxon>Flavobacteriaceae</taxon>
        <taxon>Zhouia</taxon>
    </lineage>
</organism>
<evidence type="ECO:0008006" key="4">
    <source>
        <dbReference type="Google" id="ProtNLM"/>
    </source>
</evidence>
<dbReference type="eggNOG" id="COG1629">
    <property type="taxonomic scope" value="Bacteria"/>
</dbReference>
<proteinExistence type="predicted"/>
<dbReference type="AlphaFoldDB" id="W2ULA9"/>
<dbReference type="STRING" id="376730.SAMN04487906_0389"/>
<dbReference type="SUPFAM" id="SSF49464">
    <property type="entry name" value="Carboxypeptidase regulatory domain-like"/>
    <property type="match status" value="1"/>
</dbReference>
<comment type="caution">
    <text evidence="2">The sequence shown here is derived from an EMBL/GenBank/DDBJ whole genome shotgun (WGS) entry which is preliminary data.</text>
</comment>
<dbReference type="EMBL" id="AYXY01000026">
    <property type="protein sequence ID" value="ETN94122.1"/>
    <property type="molecule type" value="Genomic_DNA"/>
</dbReference>
<dbReference type="Proteomes" id="UP000018850">
    <property type="component" value="Unassembled WGS sequence"/>
</dbReference>
<evidence type="ECO:0000256" key="1">
    <source>
        <dbReference type="SAM" id="SignalP"/>
    </source>
</evidence>
<feature type="chain" id="PRO_5004825991" description="Carboxypeptidase-like regulatory domain-containing protein" evidence="1">
    <location>
        <begin position="26"/>
        <end position="341"/>
    </location>
</feature>
<dbReference type="Pfam" id="PF13715">
    <property type="entry name" value="CarbopepD_reg_2"/>
    <property type="match status" value="1"/>
</dbReference>
<dbReference type="Gene3D" id="2.60.40.1120">
    <property type="entry name" value="Carboxypeptidase-like, regulatory domain"/>
    <property type="match status" value="1"/>
</dbReference>
<sequence length="341" mass="39189">MLAKKCFFRLLILCVIPVISSTAQNNQNEIKGVVLSAKDSIPLIGVSVYFDGTSIGVSTDQKGRFELNFEAGINSPMVISYVGYEPVIVDNYATYKGLVPVIYLHEKPEELEAVYLEDDPWTRKKKLAVFRREFLGRTEATIHCKIKNEEVLKLRYFPSSQTLIAYADSPLIIENKYLGYKVYYTLQEFEAEFITNLQGLRLTNRVYYEGVCFFNELRKKASKKIIKNRNISYLGSSLHFMRSLAAHNLEENGFKIFYNSWQVPAYKYFEMKKTTNFTKVTLLVDQVSVLYQDFEQSEFMTKDSFFIDTFGNHSPPNVIIFGGHISMSGVSELLPLDYGIH</sequence>
<name>W2ULA9_9FLAO</name>
<dbReference type="RefSeq" id="WP_038268363.1">
    <property type="nucleotide sequence ID" value="NZ_AYXY01000026.1"/>
</dbReference>
<dbReference type="InterPro" id="IPR008969">
    <property type="entry name" value="CarboxyPept-like_regulatory"/>
</dbReference>
<reference evidence="3" key="1">
    <citation type="submission" date="2013-11" db="EMBL/GenBank/DDBJ databases">
        <title>Draft genome sequence from a member of Zhouia, isolated tidal flat.</title>
        <authorList>
            <person name="Jin H."/>
            <person name="Jeon C.O."/>
        </authorList>
    </citation>
    <scope>NUCLEOTIDE SEQUENCE [LARGE SCALE GENOMIC DNA]</scope>
    <source>
        <strain evidence="3">AD3</strain>
    </source>
</reference>
<accession>W2ULA9</accession>
<reference evidence="2 3" key="2">
    <citation type="journal article" date="2016" name="Genome Announc.">
        <title>Draft Genome Sequence of Zhouia amylolytica AD3, Isolated from Tidal Flat Sediment.</title>
        <authorList>
            <person name="Jia B."/>
            <person name="Jin H.M."/>
            <person name="Lee H.J."/>
            <person name="Jeon C.O."/>
        </authorList>
    </citation>
    <scope>NUCLEOTIDE SEQUENCE [LARGE SCALE GENOMIC DNA]</scope>
    <source>
        <strain evidence="2 3">AD3</strain>
    </source>
</reference>
<evidence type="ECO:0000313" key="2">
    <source>
        <dbReference type="EMBL" id="ETN94122.1"/>
    </source>
</evidence>
<gene>
    <name evidence="2" type="ORF">P278_29260</name>
</gene>
<feature type="signal peptide" evidence="1">
    <location>
        <begin position="1"/>
        <end position="25"/>
    </location>
</feature>